<dbReference type="AlphaFoldDB" id="A0AAE0XWW3"/>
<protein>
    <submittedName>
        <fullName evidence="1">Uncharacterized protein</fullName>
    </submittedName>
</protein>
<reference evidence="1" key="1">
    <citation type="journal article" date="2023" name="G3 (Bethesda)">
        <title>A reference genome for the long-term kleptoplast-retaining sea slug Elysia crispata morphotype clarki.</title>
        <authorList>
            <person name="Eastman K.E."/>
            <person name="Pendleton A.L."/>
            <person name="Shaikh M.A."/>
            <person name="Suttiyut T."/>
            <person name="Ogas R."/>
            <person name="Tomko P."/>
            <person name="Gavelis G."/>
            <person name="Widhalm J.R."/>
            <person name="Wisecaver J.H."/>
        </authorList>
    </citation>
    <scope>NUCLEOTIDE SEQUENCE</scope>
    <source>
        <strain evidence="1">ECLA1</strain>
    </source>
</reference>
<keyword evidence="2" id="KW-1185">Reference proteome</keyword>
<gene>
    <name evidence="1" type="ORF">RRG08_044201</name>
</gene>
<name>A0AAE0XWW3_9GAST</name>
<accession>A0AAE0XWW3</accession>
<dbReference type="Proteomes" id="UP001283361">
    <property type="component" value="Unassembled WGS sequence"/>
</dbReference>
<dbReference type="EMBL" id="JAWDGP010007400">
    <property type="protein sequence ID" value="KAK3721189.1"/>
    <property type="molecule type" value="Genomic_DNA"/>
</dbReference>
<evidence type="ECO:0000313" key="1">
    <source>
        <dbReference type="EMBL" id="KAK3721189.1"/>
    </source>
</evidence>
<comment type="caution">
    <text evidence="1">The sequence shown here is derived from an EMBL/GenBank/DDBJ whole genome shotgun (WGS) entry which is preliminary data.</text>
</comment>
<proteinExistence type="predicted"/>
<evidence type="ECO:0000313" key="2">
    <source>
        <dbReference type="Proteomes" id="UP001283361"/>
    </source>
</evidence>
<organism evidence="1 2">
    <name type="scientific">Elysia crispata</name>
    <name type="common">lettuce slug</name>
    <dbReference type="NCBI Taxonomy" id="231223"/>
    <lineage>
        <taxon>Eukaryota</taxon>
        <taxon>Metazoa</taxon>
        <taxon>Spiralia</taxon>
        <taxon>Lophotrochozoa</taxon>
        <taxon>Mollusca</taxon>
        <taxon>Gastropoda</taxon>
        <taxon>Heterobranchia</taxon>
        <taxon>Euthyneura</taxon>
        <taxon>Panpulmonata</taxon>
        <taxon>Sacoglossa</taxon>
        <taxon>Placobranchoidea</taxon>
        <taxon>Plakobranchidae</taxon>
        <taxon>Elysia</taxon>
    </lineage>
</organism>
<sequence>MKILWKITKRWVSLFLPCGNKTVEIILRVIKCLAWKITEHLFYFPAPQELFFALQEEHTVTKMTRSEWLQVIESPLSPSTIPTRPIFRENIGYPSEPQLLSQLCKNQDRLPKRTSAVESTV</sequence>